<dbReference type="SUPFAM" id="SSF63882">
    <property type="entry name" value="MoeA N-terminal region -like"/>
    <property type="match status" value="1"/>
</dbReference>
<dbReference type="Gene3D" id="2.40.340.10">
    <property type="entry name" value="MoeA, C-terminal, domain IV"/>
    <property type="match status" value="1"/>
</dbReference>
<dbReference type="InterPro" id="IPR005110">
    <property type="entry name" value="MoeA_linker/N"/>
</dbReference>
<evidence type="ECO:0000256" key="1">
    <source>
        <dbReference type="ARBA" id="ARBA00002901"/>
    </source>
</evidence>
<dbReference type="EMBL" id="CP058559">
    <property type="protein sequence ID" value="QNO15222.1"/>
    <property type="molecule type" value="Genomic_DNA"/>
</dbReference>
<reference evidence="12 13" key="1">
    <citation type="submission" date="2020-07" db="EMBL/GenBank/DDBJ databases">
        <title>Alkalicella. sp. LB2 genome.</title>
        <authorList>
            <person name="Postec A."/>
            <person name="Quemeneur M."/>
        </authorList>
    </citation>
    <scope>NUCLEOTIDE SEQUENCE [LARGE SCALE GENOMIC DNA]</scope>
    <source>
        <strain evidence="12 13">LB2</strain>
    </source>
</reference>
<keyword evidence="13" id="KW-1185">Reference proteome</keyword>
<dbReference type="UniPathway" id="UPA00344"/>
<dbReference type="PANTHER" id="PTHR10192">
    <property type="entry name" value="MOLYBDOPTERIN BIOSYNTHESIS PROTEIN"/>
    <property type="match status" value="1"/>
</dbReference>
<dbReference type="InterPro" id="IPR036135">
    <property type="entry name" value="MoeA_linker/N_sf"/>
</dbReference>
<comment type="cofactor">
    <cofactor evidence="10">
        <name>Mg(2+)</name>
        <dbReference type="ChEBI" id="CHEBI:18420"/>
    </cofactor>
</comment>
<dbReference type="GO" id="GO:0005829">
    <property type="term" value="C:cytosol"/>
    <property type="evidence" value="ECO:0007669"/>
    <property type="project" value="TreeGrafter"/>
</dbReference>
<dbReference type="CDD" id="cd00887">
    <property type="entry name" value="MoeA"/>
    <property type="match status" value="1"/>
</dbReference>
<dbReference type="Pfam" id="PF12727">
    <property type="entry name" value="PBP_like"/>
    <property type="match status" value="1"/>
</dbReference>
<keyword evidence="7 10" id="KW-0500">Molybdenum</keyword>
<evidence type="ECO:0000256" key="8">
    <source>
        <dbReference type="ARBA" id="ARBA00023150"/>
    </source>
</evidence>
<dbReference type="GO" id="GO:0006777">
    <property type="term" value="P:Mo-molybdopterin cofactor biosynthetic process"/>
    <property type="evidence" value="ECO:0007669"/>
    <property type="project" value="UniProtKB-UniRule"/>
</dbReference>
<evidence type="ECO:0000256" key="5">
    <source>
        <dbReference type="ARBA" id="ARBA00013269"/>
    </source>
</evidence>
<dbReference type="Gene3D" id="3.40.980.10">
    <property type="entry name" value="MoaB/Mog-like domain"/>
    <property type="match status" value="1"/>
</dbReference>
<dbReference type="InterPro" id="IPR024370">
    <property type="entry name" value="PBP_domain"/>
</dbReference>
<dbReference type="InterPro" id="IPR036688">
    <property type="entry name" value="MoeA_C_domain_IV_sf"/>
</dbReference>
<dbReference type="Pfam" id="PF03454">
    <property type="entry name" value="MoeA_C"/>
    <property type="match status" value="1"/>
</dbReference>
<sequence length="632" mass="68998">MIYLSNTSIDMALKNLKDSLDNYRFGAKETIAVDTALGRVLAENVFANRSVPHYHSSAMDGYQVRAEDTVDANVDNPVSLSWSKVKYVDTGDPILPEYDSVIKIEDIHKKEEGIEILSAATKWQHIRPIGEDVTAHDLLLTIGRKLKPMDIAALIASGIRHIDVFKIPKVAILPTGDEIVPYDKEPQVGEIVDSNSHLFYGMVKEWGGEPEVYPITPDNFDKIKEVVSKAVANSDMVLINAGSSAGSEDFTSQVVENLGEVIHHGIAVRPGKPTILGNIGGKPVIGVPGYPVSGYVVMDVIVKDVFYHLNGQVTPSRKKIEAKLTKPVVSDLKYQEYVRVKVGKINGQFIVSPMSRGSALMSTVVQGDGFLVIPQSSEGYKAGETVQVEVFEEKNYDNTLVSIGSHDMALDILATYLAPQLGISSAHVGSLGGIMALKKGEAHFAGIHLLDPQSGTYNIPYIKKYLKGTKIVLMNLVKRTQGLMVQKGNPKNIKAIGDLPGLSLANRQKGAGTRVLLDYLLEQAGVSPASIQGYNKEYFTHLAVAAEVKSKRADAGVGIYAAAKAMDLDFIPLYEENYDLLLSEEFYLSPKFKELQNVLTKTDFKTEVEALGGYNLEECGNIISLEENNSKI</sequence>
<evidence type="ECO:0000256" key="4">
    <source>
        <dbReference type="ARBA" id="ARBA00010763"/>
    </source>
</evidence>
<organism evidence="12 13">
    <name type="scientific">Alkalicella caledoniensis</name>
    <dbReference type="NCBI Taxonomy" id="2731377"/>
    <lineage>
        <taxon>Bacteria</taxon>
        <taxon>Bacillati</taxon>
        <taxon>Bacillota</taxon>
        <taxon>Clostridia</taxon>
        <taxon>Eubacteriales</taxon>
        <taxon>Proteinivoracaceae</taxon>
        <taxon>Alkalicella</taxon>
    </lineage>
</organism>
<dbReference type="EC" id="2.10.1.1" evidence="5 10"/>
<dbReference type="Gene3D" id="2.170.190.11">
    <property type="entry name" value="Molybdopterin biosynthesis moea protein, domain 3"/>
    <property type="match status" value="1"/>
</dbReference>
<dbReference type="SUPFAM" id="SSF53850">
    <property type="entry name" value="Periplasmic binding protein-like II"/>
    <property type="match status" value="1"/>
</dbReference>
<dbReference type="InterPro" id="IPR038987">
    <property type="entry name" value="MoeA-like"/>
</dbReference>
<evidence type="ECO:0000313" key="12">
    <source>
        <dbReference type="EMBL" id="QNO15222.1"/>
    </source>
</evidence>
<comment type="catalytic activity">
    <reaction evidence="9">
        <text>adenylyl-molybdopterin + molybdate = Mo-molybdopterin + AMP + H(+)</text>
        <dbReference type="Rhea" id="RHEA:35047"/>
        <dbReference type="ChEBI" id="CHEBI:15378"/>
        <dbReference type="ChEBI" id="CHEBI:36264"/>
        <dbReference type="ChEBI" id="CHEBI:62727"/>
        <dbReference type="ChEBI" id="CHEBI:71302"/>
        <dbReference type="ChEBI" id="CHEBI:456215"/>
        <dbReference type="EC" id="2.10.1.1"/>
    </reaction>
</comment>
<dbReference type="Pfam" id="PF00994">
    <property type="entry name" value="MoCF_biosynth"/>
    <property type="match status" value="1"/>
</dbReference>
<keyword evidence="8 10" id="KW-0501">Molybdenum cofactor biosynthesis</keyword>
<evidence type="ECO:0000256" key="2">
    <source>
        <dbReference type="ARBA" id="ARBA00003487"/>
    </source>
</evidence>
<dbReference type="InterPro" id="IPR008284">
    <property type="entry name" value="MoCF_biosynth_CS"/>
</dbReference>
<dbReference type="PROSITE" id="PS01079">
    <property type="entry name" value="MOCF_BIOSYNTHESIS_2"/>
    <property type="match status" value="1"/>
</dbReference>
<dbReference type="AlphaFoldDB" id="A0A7G9W960"/>
<dbReference type="InterPro" id="IPR036425">
    <property type="entry name" value="MoaB/Mog-like_dom_sf"/>
</dbReference>
<keyword evidence="10" id="KW-0479">Metal-binding</keyword>
<dbReference type="NCBIfam" id="TIGR00177">
    <property type="entry name" value="molyb_syn"/>
    <property type="match status" value="1"/>
</dbReference>
<dbReference type="KEGG" id="acae:HYG86_10840"/>
<evidence type="ECO:0000313" key="13">
    <source>
        <dbReference type="Proteomes" id="UP000516160"/>
    </source>
</evidence>
<feature type="domain" description="MoaB/Mog" evidence="11">
    <location>
        <begin position="171"/>
        <end position="308"/>
    </location>
</feature>
<dbReference type="GO" id="GO:0061599">
    <property type="term" value="F:molybdopterin molybdotransferase activity"/>
    <property type="evidence" value="ECO:0007669"/>
    <property type="project" value="UniProtKB-UniRule"/>
</dbReference>
<evidence type="ECO:0000256" key="3">
    <source>
        <dbReference type="ARBA" id="ARBA00005046"/>
    </source>
</evidence>
<dbReference type="SUPFAM" id="SSF53218">
    <property type="entry name" value="Molybdenum cofactor biosynthesis proteins"/>
    <property type="match status" value="1"/>
</dbReference>
<evidence type="ECO:0000256" key="6">
    <source>
        <dbReference type="ARBA" id="ARBA00021108"/>
    </source>
</evidence>
<dbReference type="InterPro" id="IPR001453">
    <property type="entry name" value="MoaB/Mog_dom"/>
</dbReference>
<dbReference type="Gene3D" id="3.40.190.10">
    <property type="entry name" value="Periplasmic binding protein-like II"/>
    <property type="match status" value="1"/>
</dbReference>
<evidence type="ECO:0000256" key="7">
    <source>
        <dbReference type="ARBA" id="ARBA00022505"/>
    </source>
</evidence>
<dbReference type="SUPFAM" id="SSF63867">
    <property type="entry name" value="MoeA C-terminal domain-like"/>
    <property type="match status" value="1"/>
</dbReference>
<comment type="function">
    <text evidence="2">May be involved in the biosynthesis of molybdopterin.</text>
</comment>
<keyword evidence="10" id="KW-0460">Magnesium</keyword>
<gene>
    <name evidence="12" type="ORF">HYG86_10840</name>
</gene>
<accession>A0A7G9W960</accession>
<dbReference type="PANTHER" id="PTHR10192:SF16">
    <property type="entry name" value="MOLYBDOPTERIN MOLYBDENUMTRANSFERASE"/>
    <property type="match status" value="1"/>
</dbReference>
<dbReference type="NCBIfam" id="NF011068">
    <property type="entry name" value="PRK14498.1"/>
    <property type="match status" value="1"/>
</dbReference>
<protein>
    <recommendedName>
        <fullName evidence="6 10">Molybdopterin molybdenumtransferase</fullName>
        <ecNumber evidence="5 10">2.10.1.1</ecNumber>
    </recommendedName>
</protein>
<comment type="pathway">
    <text evidence="3 10">Cofactor biosynthesis; molybdopterin biosynthesis.</text>
</comment>
<dbReference type="Gene3D" id="3.90.105.10">
    <property type="entry name" value="Molybdopterin biosynthesis moea protein, domain 2"/>
    <property type="match status" value="1"/>
</dbReference>
<dbReference type="Proteomes" id="UP000516160">
    <property type="component" value="Chromosome"/>
</dbReference>
<proteinExistence type="inferred from homology"/>
<keyword evidence="10" id="KW-0808">Transferase</keyword>
<evidence type="ECO:0000256" key="10">
    <source>
        <dbReference type="RuleBase" id="RU365090"/>
    </source>
</evidence>
<dbReference type="InterPro" id="IPR005111">
    <property type="entry name" value="MoeA_C_domain_IV"/>
</dbReference>
<name>A0A7G9W960_ALKCA</name>
<dbReference type="RefSeq" id="WP_213165586.1">
    <property type="nucleotide sequence ID" value="NZ_CP058559.1"/>
</dbReference>
<evidence type="ECO:0000256" key="9">
    <source>
        <dbReference type="ARBA" id="ARBA00047317"/>
    </source>
</evidence>
<comment type="function">
    <text evidence="1 10">Catalyzes the insertion of molybdate into adenylated molybdopterin with the concomitant release of AMP.</text>
</comment>
<comment type="similarity">
    <text evidence="4 10">Belongs to the MoeA family.</text>
</comment>
<dbReference type="Pfam" id="PF03453">
    <property type="entry name" value="MoeA_N"/>
    <property type="match status" value="1"/>
</dbReference>
<dbReference type="GO" id="GO:0046872">
    <property type="term" value="F:metal ion binding"/>
    <property type="evidence" value="ECO:0007669"/>
    <property type="project" value="UniProtKB-UniRule"/>
</dbReference>
<dbReference type="SMART" id="SM00852">
    <property type="entry name" value="MoCF_biosynth"/>
    <property type="match status" value="1"/>
</dbReference>
<evidence type="ECO:0000259" key="11">
    <source>
        <dbReference type="SMART" id="SM00852"/>
    </source>
</evidence>